<keyword evidence="5 8" id="KW-0732">Signal</keyword>
<evidence type="ECO:0000256" key="3">
    <source>
        <dbReference type="ARBA" id="ARBA00022525"/>
    </source>
</evidence>
<sequence length="75" mass="8398">MRMSKNVKVLVSLVLVVFLALAATNIEARYIDYRDLNSGDHSLACDKAKPSTCKKQEVNHYHRGCETVERCRGSG</sequence>
<proteinExistence type="inferred from homology"/>
<evidence type="ECO:0000313" key="9">
    <source>
        <dbReference type="EMBL" id="CAF2152962.1"/>
    </source>
</evidence>
<dbReference type="Proteomes" id="UP001295469">
    <property type="component" value="Chromosome A01"/>
</dbReference>
<name>A0A078IDY8_BRANA</name>
<evidence type="ECO:0000256" key="8">
    <source>
        <dbReference type="SAM" id="SignalP"/>
    </source>
</evidence>
<comment type="similarity">
    <text evidence="2">Belongs to the plant rapid alkalinization factor (RALF) family.</text>
</comment>
<accession>A0A078IDY8</accession>
<reference evidence="10" key="2">
    <citation type="submission" date="2014-06" db="EMBL/GenBank/DDBJ databases">
        <authorList>
            <person name="Genoscope - CEA"/>
        </authorList>
    </citation>
    <scope>NUCLEOTIDE SEQUENCE</scope>
</reference>
<protein>
    <submittedName>
        <fullName evidence="9">(rape) hypothetical protein</fullName>
    </submittedName>
    <submittedName>
        <fullName evidence="10">BnaA01g22700D protein</fullName>
    </submittedName>
</protein>
<keyword evidence="11" id="KW-1185">Reference proteome</keyword>
<dbReference type="Proteomes" id="UP000028999">
    <property type="component" value="Unassembled WGS sequence"/>
</dbReference>
<gene>
    <name evidence="10" type="primary">BnaA01g22700D</name>
    <name evidence="9" type="ORF">DARMORV10_A01P30280.1</name>
    <name evidence="10" type="ORF">GSBRNA2T00087683001</name>
</gene>
<dbReference type="PaxDb" id="3708-A0A078IDY8"/>
<organism evidence="10 11">
    <name type="scientific">Brassica napus</name>
    <name type="common">Rape</name>
    <dbReference type="NCBI Taxonomy" id="3708"/>
    <lineage>
        <taxon>Eukaryota</taxon>
        <taxon>Viridiplantae</taxon>
        <taxon>Streptophyta</taxon>
        <taxon>Embryophyta</taxon>
        <taxon>Tracheophyta</taxon>
        <taxon>Spermatophyta</taxon>
        <taxon>Magnoliopsida</taxon>
        <taxon>eudicotyledons</taxon>
        <taxon>Gunneridae</taxon>
        <taxon>Pentapetalae</taxon>
        <taxon>rosids</taxon>
        <taxon>malvids</taxon>
        <taxon>Brassicales</taxon>
        <taxon>Brassicaceae</taxon>
        <taxon>Brassiceae</taxon>
        <taxon>Brassica</taxon>
    </lineage>
</organism>
<dbReference type="Gramene" id="CDY47584">
    <property type="protein sequence ID" value="CDY47584"/>
    <property type="gene ID" value="GSBRNA2T00087683001"/>
</dbReference>
<evidence type="ECO:0000256" key="5">
    <source>
        <dbReference type="ARBA" id="ARBA00022729"/>
    </source>
</evidence>
<dbReference type="PANTHER" id="PTHR34270">
    <property type="entry name" value="PROTEIN RALF-LIKE 15-RELATED"/>
    <property type="match status" value="1"/>
</dbReference>
<evidence type="ECO:0000256" key="6">
    <source>
        <dbReference type="ARBA" id="ARBA00023157"/>
    </source>
</evidence>
<keyword evidence="6" id="KW-1015">Disulfide bond</keyword>
<comment type="function">
    <text evidence="7">Cell signaling peptide that may regulate plant stress, growth, and development. Mediates a rapid alkalinization of extracellular space by mediating a transient increase in the cytoplasmic Ca(2+) concentration leading to a calcium-dependent signaling events through a cell surface receptor and a concomitant activation of some intracellular mitogen-activated protein kinases.</text>
</comment>
<dbReference type="EMBL" id="LK032723">
    <property type="protein sequence ID" value="CDY47584.1"/>
    <property type="molecule type" value="Genomic_DNA"/>
</dbReference>
<evidence type="ECO:0000313" key="11">
    <source>
        <dbReference type="Proteomes" id="UP000028999"/>
    </source>
</evidence>
<keyword evidence="4" id="KW-0372">Hormone</keyword>
<reference evidence="10 11" key="1">
    <citation type="journal article" date="2014" name="Science">
        <title>Plant genetics. Early allopolyploid evolution in the post-Neolithic Brassica napus oilseed genome.</title>
        <authorList>
            <person name="Chalhoub B."/>
            <person name="Denoeud F."/>
            <person name="Liu S."/>
            <person name="Parkin I.A."/>
            <person name="Tang H."/>
            <person name="Wang X."/>
            <person name="Chiquet J."/>
            <person name="Belcram H."/>
            <person name="Tong C."/>
            <person name="Samans B."/>
            <person name="Correa M."/>
            <person name="Da Silva C."/>
            <person name="Just J."/>
            <person name="Falentin C."/>
            <person name="Koh C.S."/>
            <person name="Le Clainche I."/>
            <person name="Bernard M."/>
            <person name="Bento P."/>
            <person name="Noel B."/>
            <person name="Labadie K."/>
            <person name="Alberti A."/>
            <person name="Charles M."/>
            <person name="Arnaud D."/>
            <person name="Guo H."/>
            <person name="Daviaud C."/>
            <person name="Alamery S."/>
            <person name="Jabbari K."/>
            <person name="Zhao M."/>
            <person name="Edger P.P."/>
            <person name="Chelaifa H."/>
            <person name="Tack D."/>
            <person name="Lassalle G."/>
            <person name="Mestiri I."/>
            <person name="Schnel N."/>
            <person name="Le Paslier M.C."/>
            <person name="Fan G."/>
            <person name="Renault V."/>
            <person name="Bayer P.E."/>
            <person name="Golicz A.A."/>
            <person name="Manoli S."/>
            <person name="Lee T.H."/>
            <person name="Thi V.H."/>
            <person name="Chalabi S."/>
            <person name="Hu Q."/>
            <person name="Fan C."/>
            <person name="Tollenaere R."/>
            <person name="Lu Y."/>
            <person name="Battail C."/>
            <person name="Shen J."/>
            <person name="Sidebottom C.H."/>
            <person name="Wang X."/>
            <person name="Canaguier A."/>
            <person name="Chauveau A."/>
            <person name="Berard A."/>
            <person name="Deniot G."/>
            <person name="Guan M."/>
            <person name="Liu Z."/>
            <person name="Sun F."/>
            <person name="Lim Y.P."/>
            <person name="Lyons E."/>
            <person name="Town C.D."/>
            <person name="Bancroft I."/>
            <person name="Wang X."/>
            <person name="Meng J."/>
            <person name="Ma J."/>
            <person name="Pires J.C."/>
            <person name="King G.J."/>
            <person name="Brunel D."/>
            <person name="Delourme R."/>
            <person name="Renard M."/>
            <person name="Aury J.M."/>
            <person name="Adams K.L."/>
            <person name="Batley J."/>
            <person name="Snowdon R.J."/>
            <person name="Tost J."/>
            <person name="Edwards D."/>
            <person name="Zhou Y."/>
            <person name="Hua W."/>
            <person name="Sharpe A.G."/>
            <person name="Paterson A.H."/>
            <person name="Guan C."/>
            <person name="Wincker P."/>
        </authorList>
    </citation>
    <scope>NUCLEOTIDE SEQUENCE [LARGE SCALE GENOMIC DNA]</scope>
    <source>
        <strain evidence="11">cv. Darmor-bzh</strain>
    </source>
</reference>
<dbReference type="InterPro" id="IPR008801">
    <property type="entry name" value="RALF"/>
</dbReference>
<dbReference type="OMA" id="EARYIDY"/>
<feature type="chain" id="PRO_5040665788" evidence="8">
    <location>
        <begin position="29"/>
        <end position="75"/>
    </location>
</feature>
<dbReference type="EMBL" id="HG994355">
    <property type="protein sequence ID" value="CAF2152962.1"/>
    <property type="molecule type" value="Genomic_DNA"/>
</dbReference>
<feature type="signal peptide" evidence="8">
    <location>
        <begin position="1"/>
        <end position="28"/>
    </location>
</feature>
<dbReference type="Pfam" id="PF05498">
    <property type="entry name" value="RALF"/>
    <property type="match status" value="1"/>
</dbReference>
<evidence type="ECO:0000256" key="1">
    <source>
        <dbReference type="ARBA" id="ARBA00004613"/>
    </source>
</evidence>
<dbReference type="GO" id="GO:0005576">
    <property type="term" value="C:extracellular region"/>
    <property type="evidence" value="ECO:0007669"/>
    <property type="project" value="UniProtKB-SubCell"/>
</dbReference>
<reference evidence="9" key="3">
    <citation type="submission" date="2021-01" db="EMBL/GenBank/DDBJ databases">
        <authorList>
            <consortium name="Genoscope - CEA"/>
            <person name="William W."/>
        </authorList>
    </citation>
    <scope>NUCLEOTIDE SEQUENCE</scope>
</reference>
<evidence type="ECO:0000256" key="4">
    <source>
        <dbReference type="ARBA" id="ARBA00022702"/>
    </source>
</evidence>
<evidence type="ECO:0000313" key="10">
    <source>
        <dbReference type="EMBL" id="CDY47584.1"/>
    </source>
</evidence>
<keyword evidence="3" id="KW-0964">Secreted</keyword>
<evidence type="ECO:0000256" key="2">
    <source>
        <dbReference type="ARBA" id="ARBA00009178"/>
    </source>
</evidence>
<dbReference type="GO" id="GO:0040008">
    <property type="term" value="P:regulation of growth"/>
    <property type="evidence" value="ECO:0007669"/>
    <property type="project" value="UniProtKB-ARBA"/>
</dbReference>
<dbReference type="GO" id="GO:0005179">
    <property type="term" value="F:hormone activity"/>
    <property type="evidence" value="ECO:0007669"/>
    <property type="project" value="UniProtKB-KW"/>
</dbReference>
<dbReference type="AlphaFoldDB" id="A0A078IDY8"/>
<dbReference type="PANTHER" id="PTHR34270:SF8">
    <property type="entry name" value="(RAPE) HYPOTHETICAL PROTEIN"/>
    <property type="match status" value="1"/>
</dbReference>
<evidence type="ECO:0000256" key="7">
    <source>
        <dbReference type="ARBA" id="ARBA00037228"/>
    </source>
</evidence>
<comment type="subcellular location">
    <subcellularLocation>
        <location evidence="1">Secreted</location>
    </subcellularLocation>
</comment>